<accession>A0A0C3F9B3</accession>
<keyword evidence="2" id="KW-1185">Reference proteome</keyword>
<proteinExistence type="predicted"/>
<dbReference type="EMBL" id="KN833000">
    <property type="protein sequence ID" value="KIM81225.1"/>
    <property type="molecule type" value="Genomic_DNA"/>
</dbReference>
<dbReference type="HOGENOM" id="CLU_2655364_0_0_1"/>
<dbReference type="InParanoid" id="A0A0C3F9B3"/>
<reference evidence="2" key="2">
    <citation type="submission" date="2015-01" db="EMBL/GenBank/DDBJ databases">
        <title>Evolutionary Origins and Diversification of the Mycorrhizal Mutualists.</title>
        <authorList>
            <consortium name="DOE Joint Genome Institute"/>
            <consortium name="Mycorrhizal Genomics Consortium"/>
            <person name="Kohler A."/>
            <person name="Kuo A."/>
            <person name="Nagy L.G."/>
            <person name="Floudas D."/>
            <person name="Copeland A."/>
            <person name="Barry K.W."/>
            <person name="Cichocki N."/>
            <person name="Veneault-Fourrey C."/>
            <person name="LaButti K."/>
            <person name="Lindquist E.A."/>
            <person name="Lipzen A."/>
            <person name="Lundell T."/>
            <person name="Morin E."/>
            <person name="Murat C."/>
            <person name="Riley R."/>
            <person name="Ohm R."/>
            <person name="Sun H."/>
            <person name="Tunlid A."/>
            <person name="Henrissat B."/>
            <person name="Grigoriev I.V."/>
            <person name="Hibbett D.S."/>
            <person name="Martin F."/>
        </authorList>
    </citation>
    <scope>NUCLEOTIDE SEQUENCE [LARGE SCALE GENOMIC DNA]</scope>
    <source>
        <strain evidence="2">F 1598</strain>
    </source>
</reference>
<name>A0A0C3F9B3_PILCF</name>
<sequence length="76" mass="8611">MKGGARVFGPHSGCPSRWRRVPGAPCEEPMLSSLSAQIYAHQCASFKIVSKHRDGRYTCKSICHMDPFKYKLFLDH</sequence>
<organism evidence="1 2">
    <name type="scientific">Piloderma croceum (strain F 1598)</name>
    <dbReference type="NCBI Taxonomy" id="765440"/>
    <lineage>
        <taxon>Eukaryota</taxon>
        <taxon>Fungi</taxon>
        <taxon>Dikarya</taxon>
        <taxon>Basidiomycota</taxon>
        <taxon>Agaricomycotina</taxon>
        <taxon>Agaricomycetes</taxon>
        <taxon>Agaricomycetidae</taxon>
        <taxon>Atheliales</taxon>
        <taxon>Atheliaceae</taxon>
        <taxon>Piloderma</taxon>
    </lineage>
</organism>
<dbReference type="Proteomes" id="UP000054166">
    <property type="component" value="Unassembled WGS sequence"/>
</dbReference>
<dbReference type="AlphaFoldDB" id="A0A0C3F9B3"/>
<reference evidence="1 2" key="1">
    <citation type="submission" date="2014-04" db="EMBL/GenBank/DDBJ databases">
        <authorList>
            <consortium name="DOE Joint Genome Institute"/>
            <person name="Kuo A."/>
            <person name="Tarkka M."/>
            <person name="Buscot F."/>
            <person name="Kohler A."/>
            <person name="Nagy L.G."/>
            <person name="Floudas D."/>
            <person name="Copeland A."/>
            <person name="Barry K.W."/>
            <person name="Cichocki N."/>
            <person name="Veneault-Fourrey C."/>
            <person name="LaButti K."/>
            <person name="Lindquist E.A."/>
            <person name="Lipzen A."/>
            <person name="Lundell T."/>
            <person name="Morin E."/>
            <person name="Murat C."/>
            <person name="Sun H."/>
            <person name="Tunlid A."/>
            <person name="Henrissat B."/>
            <person name="Grigoriev I.V."/>
            <person name="Hibbett D.S."/>
            <person name="Martin F."/>
            <person name="Nordberg H.P."/>
            <person name="Cantor M.N."/>
            <person name="Hua S.X."/>
        </authorList>
    </citation>
    <scope>NUCLEOTIDE SEQUENCE [LARGE SCALE GENOMIC DNA]</scope>
    <source>
        <strain evidence="1 2">F 1598</strain>
    </source>
</reference>
<gene>
    <name evidence="1" type="ORF">PILCRDRAFT_505217</name>
</gene>
<evidence type="ECO:0000313" key="2">
    <source>
        <dbReference type="Proteomes" id="UP000054166"/>
    </source>
</evidence>
<evidence type="ECO:0000313" key="1">
    <source>
        <dbReference type="EMBL" id="KIM81225.1"/>
    </source>
</evidence>
<protein>
    <submittedName>
        <fullName evidence="1">Uncharacterized protein</fullName>
    </submittedName>
</protein>